<evidence type="ECO:0008006" key="3">
    <source>
        <dbReference type="Google" id="ProtNLM"/>
    </source>
</evidence>
<accession>A0AB37U9I1</accession>
<reference evidence="1 2" key="1">
    <citation type="journal article" date="2019" name="Genome Biol. Evol.">
        <title>Day and night: Metabolic profiles and evolutionary relationships of six axenic non-marine cyanobacteria.</title>
        <authorList>
            <person name="Will S.E."/>
            <person name="Henke P."/>
            <person name="Boedeker C."/>
            <person name="Huang S."/>
            <person name="Brinkmann H."/>
            <person name="Rohde M."/>
            <person name="Jarek M."/>
            <person name="Friedl T."/>
            <person name="Seufert S."/>
            <person name="Schumacher M."/>
            <person name="Overmann J."/>
            <person name="Neumann-Schaal M."/>
            <person name="Petersen J."/>
        </authorList>
    </citation>
    <scope>NUCLEOTIDE SEQUENCE [LARGE SCALE GENOMIC DNA]</scope>
    <source>
        <strain evidence="1 2">SAG 39.79</strain>
    </source>
</reference>
<proteinExistence type="predicted"/>
<name>A0AB37U9I1_9CYAN</name>
<evidence type="ECO:0000313" key="2">
    <source>
        <dbReference type="Proteomes" id="UP000282574"/>
    </source>
</evidence>
<gene>
    <name evidence="1" type="ORF">DSM107010_68700</name>
</gene>
<dbReference type="EMBL" id="RSCK01000153">
    <property type="protein sequence ID" value="RUS99272.1"/>
    <property type="molecule type" value="Genomic_DNA"/>
</dbReference>
<dbReference type="RefSeq" id="WP_106168657.1">
    <property type="nucleotide sequence ID" value="NZ_RSCK01000153.1"/>
</dbReference>
<comment type="caution">
    <text evidence="1">The sequence shown here is derived from an EMBL/GenBank/DDBJ whole genome shotgun (WGS) entry which is preliminary data.</text>
</comment>
<protein>
    <recommendedName>
        <fullName evidence="3">Helix-turn-helix domain-containing protein</fullName>
    </recommendedName>
</protein>
<dbReference type="Proteomes" id="UP000282574">
    <property type="component" value="Unassembled WGS sequence"/>
</dbReference>
<sequence>MPRRRNPKDWISTTAMAEALGCSIDHLYRLRDIGELKKGTHWYCLNEKAARATYRWHRKRVEQVLGISGTLKLSKPKDSLTWLCERQIR</sequence>
<keyword evidence="2" id="KW-1185">Reference proteome</keyword>
<dbReference type="AlphaFoldDB" id="A0AB37U9I1"/>
<evidence type="ECO:0000313" key="1">
    <source>
        <dbReference type="EMBL" id="RUS99272.1"/>
    </source>
</evidence>
<organism evidence="1 2">
    <name type="scientific">Chroococcidiopsis cubana SAG 39.79</name>
    <dbReference type="NCBI Taxonomy" id="388085"/>
    <lineage>
        <taxon>Bacteria</taxon>
        <taxon>Bacillati</taxon>
        <taxon>Cyanobacteriota</taxon>
        <taxon>Cyanophyceae</taxon>
        <taxon>Chroococcidiopsidales</taxon>
        <taxon>Chroococcidiopsidaceae</taxon>
        <taxon>Chroococcidiopsis</taxon>
    </lineage>
</organism>